<evidence type="ECO:0000256" key="1">
    <source>
        <dbReference type="SAM" id="MobiDB-lite"/>
    </source>
</evidence>
<sequence length="279" mass="29487">MWPRPTASGRSCCTNRSAPSLRPSANQSAPSLRPSAKLTNLQVEAAQCRAAPLHAPPTTTATPNAGALLDNSLTEHSLDNDIKMHVLPLELQFRSVAPSNVAAQVSQAGRCRGRWWACLMGTRAPCRGTIRTSACAAGQPADGAAGVRLRRADQRGGGQRAERPPEAARGGGHQTTRASRRAAYMAYRERHMGQQDSSDASTSLPRRPRHAHAQPTLEARPKAQSYGLNLASATGGLLQQKDTGLLVLQGPVISLGPPTAPPPAPSELDSGNTRPRCSQ</sequence>
<keyword evidence="2" id="KW-1185">Reference proteome</keyword>
<dbReference type="GeneID" id="122129872"/>
<feature type="region of interest" description="Disordered" evidence="1">
    <location>
        <begin position="249"/>
        <end position="279"/>
    </location>
</feature>
<feature type="compositionally biased region" description="Polar residues" evidence="1">
    <location>
        <begin position="269"/>
        <end position="279"/>
    </location>
</feature>
<dbReference type="KEGG" id="char:122129872"/>
<accession>A0A8M1KDG1</accession>
<name>A0A8M1KDG1_CLUHA</name>
<protein>
    <submittedName>
        <fullName evidence="3">Adhesion G protein-coupled receptor A3-like</fullName>
    </submittedName>
</protein>
<dbReference type="Proteomes" id="UP000515152">
    <property type="component" value="Unplaced"/>
</dbReference>
<dbReference type="RefSeq" id="XP_042560530.1">
    <property type="nucleotide sequence ID" value="XM_042704596.1"/>
</dbReference>
<feature type="region of interest" description="Disordered" evidence="1">
    <location>
        <begin position="152"/>
        <end position="221"/>
    </location>
</feature>
<feature type="compositionally biased region" description="Polar residues" evidence="1">
    <location>
        <begin position="8"/>
        <end position="30"/>
    </location>
</feature>
<feature type="compositionally biased region" description="Polar residues" evidence="1">
    <location>
        <begin position="194"/>
        <end position="204"/>
    </location>
</feature>
<organism evidence="2 3">
    <name type="scientific">Clupea harengus</name>
    <name type="common">Atlantic herring</name>
    <dbReference type="NCBI Taxonomy" id="7950"/>
    <lineage>
        <taxon>Eukaryota</taxon>
        <taxon>Metazoa</taxon>
        <taxon>Chordata</taxon>
        <taxon>Craniata</taxon>
        <taxon>Vertebrata</taxon>
        <taxon>Euteleostomi</taxon>
        <taxon>Actinopterygii</taxon>
        <taxon>Neopterygii</taxon>
        <taxon>Teleostei</taxon>
        <taxon>Clupei</taxon>
        <taxon>Clupeiformes</taxon>
        <taxon>Clupeoidei</taxon>
        <taxon>Clupeidae</taxon>
        <taxon>Clupea</taxon>
    </lineage>
</organism>
<feature type="compositionally biased region" description="Basic and acidic residues" evidence="1">
    <location>
        <begin position="152"/>
        <end position="166"/>
    </location>
</feature>
<proteinExistence type="predicted"/>
<evidence type="ECO:0000313" key="3">
    <source>
        <dbReference type="RefSeq" id="XP_042560530.1"/>
    </source>
</evidence>
<gene>
    <name evidence="3" type="primary">LOC122129872</name>
</gene>
<dbReference type="AlphaFoldDB" id="A0A8M1KDG1"/>
<feature type="region of interest" description="Disordered" evidence="1">
    <location>
        <begin position="1"/>
        <end position="33"/>
    </location>
</feature>
<evidence type="ECO:0000313" key="2">
    <source>
        <dbReference type="Proteomes" id="UP000515152"/>
    </source>
</evidence>
<reference evidence="3" key="1">
    <citation type="submission" date="2025-08" db="UniProtKB">
        <authorList>
            <consortium name="RefSeq"/>
        </authorList>
    </citation>
    <scope>IDENTIFICATION</scope>
</reference>